<evidence type="ECO:0000259" key="3">
    <source>
        <dbReference type="Pfam" id="PF01926"/>
    </source>
</evidence>
<reference evidence="4 5" key="1">
    <citation type="submission" date="2017-06" db="EMBL/GenBank/DDBJ databases">
        <title>Genome sequencing of cyanobaciteial culture collection at National Institute for Environmental Studies (NIES).</title>
        <authorList>
            <person name="Hirose Y."/>
            <person name="Shimura Y."/>
            <person name="Fujisawa T."/>
            <person name="Nakamura Y."/>
            <person name="Kawachi M."/>
        </authorList>
    </citation>
    <scope>NUCLEOTIDE SEQUENCE [LARGE SCALE GENOMIC DNA]</scope>
    <source>
        <strain evidence="4 5">NIES-4072</strain>
    </source>
</reference>
<dbReference type="PANTHER" id="PTHR42714">
    <property type="entry name" value="TRNA MODIFICATION GTPASE GTPBP3"/>
    <property type="match status" value="1"/>
</dbReference>
<dbReference type="GO" id="GO:0005525">
    <property type="term" value="F:GTP binding"/>
    <property type="evidence" value="ECO:0007669"/>
    <property type="project" value="InterPro"/>
</dbReference>
<dbReference type="OrthoDB" id="9255830at2"/>
<proteinExistence type="predicted"/>
<name>A0A2R5FJV5_NOSCO</name>
<dbReference type="Gene3D" id="3.40.50.300">
    <property type="entry name" value="P-loop containing nucleotide triphosphate hydrolases"/>
    <property type="match status" value="2"/>
</dbReference>
<feature type="domain" description="G" evidence="3">
    <location>
        <begin position="265"/>
        <end position="385"/>
    </location>
</feature>
<evidence type="ECO:0000256" key="1">
    <source>
        <dbReference type="SAM" id="Coils"/>
    </source>
</evidence>
<organism evidence="4 5">
    <name type="scientific">Nostoc commune NIES-4072</name>
    <dbReference type="NCBI Taxonomy" id="2005467"/>
    <lineage>
        <taxon>Bacteria</taxon>
        <taxon>Bacillati</taxon>
        <taxon>Cyanobacteriota</taxon>
        <taxon>Cyanophyceae</taxon>
        <taxon>Nostocales</taxon>
        <taxon>Nostocaceae</taxon>
        <taxon>Nostoc</taxon>
    </lineage>
</organism>
<dbReference type="RefSeq" id="WP_109008917.1">
    <property type="nucleotide sequence ID" value="NZ_BDUD01000001.1"/>
</dbReference>
<protein>
    <submittedName>
        <fullName evidence="4">GTP-binding protein</fullName>
    </submittedName>
</protein>
<evidence type="ECO:0000313" key="5">
    <source>
        <dbReference type="Proteomes" id="UP000245124"/>
    </source>
</evidence>
<dbReference type="CDD" id="cd00882">
    <property type="entry name" value="Ras_like_GTPase"/>
    <property type="match status" value="1"/>
</dbReference>
<keyword evidence="2" id="KW-0812">Transmembrane</keyword>
<keyword evidence="5" id="KW-1185">Reference proteome</keyword>
<dbReference type="SUPFAM" id="SSF52540">
    <property type="entry name" value="P-loop containing nucleoside triphosphate hydrolases"/>
    <property type="match status" value="2"/>
</dbReference>
<dbReference type="GO" id="GO:0005829">
    <property type="term" value="C:cytosol"/>
    <property type="evidence" value="ECO:0007669"/>
    <property type="project" value="TreeGrafter"/>
</dbReference>
<accession>A0A2R5FJV5</accession>
<dbReference type="InterPro" id="IPR027417">
    <property type="entry name" value="P-loop_NTPase"/>
</dbReference>
<evidence type="ECO:0000256" key="2">
    <source>
        <dbReference type="SAM" id="Phobius"/>
    </source>
</evidence>
<evidence type="ECO:0000313" key="4">
    <source>
        <dbReference type="EMBL" id="GBG19040.1"/>
    </source>
</evidence>
<feature type="domain" description="G" evidence="3">
    <location>
        <begin position="33"/>
        <end position="153"/>
    </location>
</feature>
<dbReference type="EMBL" id="BDUD01000001">
    <property type="protein sequence ID" value="GBG19040.1"/>
    <property type="molecule type" value="Genomic_DNA"/>
</dbReference>
<keyword evidence="2" id="KW-1133">Transmembrane helix</keyword>
<sequence>MADKNTNYSNEQLRDTFNKQYESFAKDIGQCNILLLGKTGVGKSTLVNAVFGEELAQTGTGKPITQDIEQYRQPGSPITLYDTPGLELTGEVIQRLKDKLARLIDEKRKQPIENHIHVVWFCISERSSRFEDAEEEWIKDIVKLDVPVIIVLTQTYDPKRSKLLDFIKKRDLLVDDDVIPVLAEPVQITDDFTITRHGLEHLVEVTASILPEVARKAFIAEQKVNVNLKISEAEKYLCHMNEEEFGKKVQNEYKSYAQKNGKCNAMVIGLTGAGKSTLINAVFGFEIAKTGTGKPITEKIEEHSHPDSPVTIYDTPGLEVDEEKIKRTKEEVVKLIAEKRKQDAKEHIHFVWYCISDNSKRIQNAEEEWIKDLAKQEVPVIIVLTQTYNPERSELLDFIKNLNLPVDDLIPVLADPFPITNDLKIPAYGLEKLIKVTYSLFPEQAKKARIAAQAAAQEAERTARIAGQAAAQETERTARIAARAAAQEANKKYRIAKEEVRKAWIAEETEVEARTAFISAQKVDVDLKISEAEKYLNLYLAGAALAGSPLSGFVGGLATAGVQTAMVAHLTYICGLKFNNSFLWAIYAACASVSIPTLMLTSIPVIGSFRPRRATLTTYLMGKALLIAYEKYLKAQNDGEEMSESELSKIIIDSYKNLWKVRKKNKD</sequence>
<dbReference type="InterPro" id="IPR006073">
    <property type="entry name" value="GTP-bd"/>
</dbReference>
<keyword evidence="2" id="KW-0472">Membrane</keyword>
<dbReference type="GO" id="GO:0002098">
    <property type="term" value="P:tRNA wobble uridine modification"/>
    <property type="evidence" value="ECO:0007669"/>
    <property type="project" value="TreeGrafter"/>
</dbReference>
<feature type="transmembrane region" description="Helical" evidence="2">
    <location>
        <begin position="582"/>
        <end position="606"/>
    </location>
</feature>
<keyword evidence="1" id="KW-0175">Coiled coil</keyword>
<comment type="caution">
    <text evidence="4">The sequence shown here is derived from an EMBL/GenBank/DDBJ whole genome shotgun (WGS) entry which is preliminary data.</text>
</comment>
<dbReference type="Pfam" id="PF01926">
    <property type="entry name" value="MMR_HSR1"/>
    <property type="match status" value="2"/>
</dbReference>
<dbReference type="Proteomes" id="UP000245124">
    <property type="component" value="Unassembled WGS sequence"/>
</dbReference>
<feature type="coiled-coil region" evidence="1">
    <location>
        <begin position="318"/>
        <end position="345"/>
    </location>
</feature>
<dbReference type="AlphaFoldDB" id="A0A2R5FJV5"/>
<dbReference type="PANTHER" id="PTHR42714:SF2">
    <property type="entry name" value="TRNA MODIFICATION GTPASE GTPBP3, MITOCHONDRIAL"/>
    <property type="match status" value="1"/>
</dbReference>
<gene>
    <name evidence="4" type="ORF">NIES4072_27070</name>
</gene>
<dbReference type="GO" id="GO:0030488">
    <property type="term" value="P:tRNA methylation"/>
    <property type="evidence" value="ECO:0007669"/>
    <property type="project" value="TreeGrafter"/>
</dbReference>